<evidence type="ECO:0000256" key="6">
    <source>
        <dbReference type="SAM" id="Phobius"/>
    </source>
</evidence>
<dbReference type="EMBL" id="QTTN01000042">
    <property type="protein sequence ID" value="REE67619.1"/>
    <property type="molecule type" value="Genomic_DNA"/>
</dbReference>
<evidence type="ECO:0000256" key="3">
    <source>
        <dbReference type="ARBA" id="ARBA00022692"/>
    </source>
</evidence>
<evidence type="ECO:0000256" key="1">
    <source>
        <dbReference type="ARBA" id="ARBA00004651"/>
    </source>
</evidence>
<dbReference type="Gene3D" id="1.20.1250.20">
    <property type="entry name" value="MFS general substrate transporter like domains"/>
    <property type="match status" value="2"/>
</dbReference>
<organism evidence="8 9">
    <name type="scientific">Paenibacillus taihuensis</name>
    <dbReference type="NCBI Taxonomy" id="1156355"/>
    <lineage>
        <taxon>Bacteria</taxon>
        <taxon>Bacillati</taxon>
        <taxon>Bacillota</taxon>
        <taxon>Bacilli</taxon>
        <taxon>Bacillales</taxon>
        <taxon>Paenibacillaceae</taxon>
        <taxon>Paenibacillus</taxon>
    </lineage>
</organism>
<evidence type="ECO:0000256" key="4">
    <source>
        <dbReference type="ARBA" id="ARBA00022989"/>
    </source>
</evidence>
<evidence type="ECO:0000259" key="7">
    <source>
        <dbReference type="PROSITE" id="PS50850"/>
    </source>
</evidence>
<feature type="transmembrane region" description="Helical" evidence="6">
    <location>
        <begin position="47"/>
        <end position="66"/>
    </location>
</feature>
<feature type="transmembrane region" description="Helical" evidence="6">
    <location>
        <begin position="297"/>
        <end position="319"/>
    </location>
</feature>
<feature type="transmembrane region" description="Helical" evidence="6">
    <location>
        <begin position="359"/>
        <end position="381"/>
    </location>
</feature>
<dbReference type="InterPro" id="IPR010645">
    <property type="entry name" value="MFS_4"/>
</dbReference>
<dbReference type="InterPro" id="IPR036259">
    <property type="entry name" value="MFS_trans_sf"/>
</dbReference>
<keyword evidence="3 6" id="KW-0812">Transmembrane</keyword>
<keyword evidence="4 6" id="KW-1133">Transmembrane helix</keyword>
<reference evidence="8 9" key="1">
    <citation type="submission" date="2018-08" db="EMBL/GenBank/DDBJ databases">
        <title>Genomic Encyclopedia of Type Strains, Phase III (KMG-III): the genomes of soil and plant-associated and newly described type strains.</title>
        <authorList>
            <person name="Whitman W."/>
        </authorList>
    </citation>
    <scope>NUCLEOTIDE SEQUENCE [LARGE SCALE GENOMIC DNA]</scope>
    <source>
        <strain evidence="8 9">CGMCC 1.10966</strain>
    </source>
</reference>
<feature type="transmembrane region" description="Helical" evidence="6">
    <location>
        <begin position="73"/>
        <end position="93"/>
    </location>
</feature>
<dbReference type="Pfam" id="PF06779">
    <property type="entry name" value="MFS_4"/>
    <property type="match status" value="1"/>
</dbReference>
<keyword evidence="9" id="KW-1185">Reference proteome</keyword>
<feature type="transmembrane region" description="Helical" evidence="6">
    <location>
        <begin position="99"/>
        <end position="120"/>
    </location>
</feature>
<comment type="caution">
    <text evidence="8">The sequence shown here is derived from an EMBL/GenBank/DDBJ whole genome shotgun (WGS) entry which is preliminary data.</text>
</comment>
<feature type="transmembrane region" description="Helical" evidence="6">
    <location>
        <begin position="245"/>
        <end position="266"/>
    </location>
</feature>
<dbReference type="PANTHER" id="PTHR23537:SF1">
    <property type="entry name" value="SUGAR TRANSPORTER"/>
    <property type="match status" value="1"/>
</dbReference>
<feature type="transmembrane region" description="Helical" evidence="6">
    <location>
        <begin position="331"/>
        <end position="353"/>
    </location>
</feature>
<keyword evidence="2" id="KW-0813">Transport</keyword>
<dbReference type="InterPro" id="IPR020846">
    <property type="entry name" value="MFS_dom"/>
</dbReference>
<feature type="transmembrane region" description="Helical" evidence="6">
    <location>
        <begin position="273"/>
        <end position="291"/>
    </location>
</feature>
<gene>
    <name evidence="8" type="ORF">A8990_14246</name>
</gene>
<feature type="transmembrane region" description="Helical" evidence="6">
    <location>
        <begin position="7"/>
        <end position="27"/>
    </location>
</feature>
<evidence type="ECO:0000256" key="5">
    <source>
        <dbReference type="ARBA" id="ARBA00023136"/>
    </source>
</evidence>
<proteinExistence type="predicted"/>
<protein>
    <submittedName>
        <fullName evidence="8">Putative MFS family arabinose efflux permease</fullName>
    </submittedName>
</protein>
<dbReference type="CDD" id="cd06180">
    <property type="entry name" value="MFS_YjiJ"/>
    <property type="match status" value="1"/>
</dbReference>
<sequence>MNKRTFLVLFGGIAALMVAMGIGRFAFTPILPFMLEHRLFTTAESGYLASSNYLGYLLGAFLLSLINVRNRSALLFAGLFVSIATTWMMSEFGSLDGWLVLRFLSGFASAVVFVITSSIVLEHLSGLQAGSFYGGVGAGILLTGLVVPVLSSNGEWTTIWKGLGVISLILSIVAWSALRDKPSTEKKAMASSKQAYSKYTKNAARRIMIFLMIAYGLEGLGYIVTGTYLVAFAKTVSSLPNLTSISWMVVGIAGAPSCIIWSLLAARWGKKRTLSVSMLIQSVGIAIPVLLPSLTTVLIGAVFFGATFMGITTLFVAYAKDLYPNNNRKTIGWLTTFFSLGQMIGPLVAGRVISQDGSYNHVIIGAALIVLVGAISLPLGIGKREQQLNEVIS</sequence>
<evidence type="ECO:0000313" key="8">
    <source>
        <dbReference type="EMBL" id="REE67619.1"/>
    </source>
</evidence>
<dbReference type="GO" id="GO:0005886">
    <property type="term" value="C:plasma membrane"/>
    <property type="evidence" value="ECO:0007669"/>
    <property type="project" value="UniProtKB-SubCell"/>
</dbReference>
<comment type="subcellular location">
    <subcellularLocation>
        <location evidence="1">Cell membrane</location>
        <topology evidence="1">Multi-pass membrane protein</topology>
    </subcellularLocation>
</comment>
<dbReference type="GO" id="GO:0022857">
    <property type="term" value="F:transmembrane transporter activity"/>
    <property type="evidence" value="ECO:0007669"/>
    <property type="project" value="InterPro"/>
</dbReference>
<dbReference type="PROSITE" id="PS50850">
    <property type="entry name" value="MFS"/>
    <property type="match status" value="1"/>
</dbReference>
<feature type="transmembrane region" description="Helical" evidence="6">
    <location>
        <begin position="158"/>
        <end position="178"/>
    </location>
</feature>
<dbReference type="PANTHER" id="PTHR23537">
    <property type="match status" value="1"/>
</dbReference>
<name>A0A3D9QUE7_9BACL</name>
<feature type="transmembrane region" description="Helical" evidence="6">
    <location>
        <begin position="207"/>
        <end position="233"/>
    </location>
</feature>
<feature type="domain" description="Major facilitator superfamily (MFS) profile" evidence="7">
    <location>
        <begin position="7"/>
        <end position="385"/>
    </location>
</feature>
<evidence type="ECO:0000256" key="2">
    <source>
        <dbReference type="ARBA" id="ARBA00022448"/>
    </source>
</evidence>
<dbReference type="SUPFAM" id="SSF103473">
    <property type="entry name" value="MFS general substrate transporter"/>
    <property type="match status" value="1"/>
</dbReference>
<keyword evidence="5 6" id="KW-0472">Membrane</keyword>
<dbReference type="Proteomes" id="UP000256304">
    <property type="component" value="Unassembled WGS sequence"/>
</dbReference>
<feature type="transmembrane region" description="Helical" evidence="6">
    <location>
        <begin position="132"/>
        <end position="152"/>
    </location>
</feature>
<dbReference type="AlphaFoldDB" id="A0A3D9QUE7"/>
<dbReference type="RefSeq" id="WP_116191892.1">
    <property type="nucleotide sequence ID" value="NZ_QTTN01000042.1"/>
</dbReference>
<dbReference type="OrthoDB" id="9797953at2"/>
<evidence type="ECO:0000313" key="9">
    <source>
        <dbReference type="Proteomes" id="UP000256304"/>
    </source>
</evidence>
<accession>A0A3D9QUE7</accession>